<gene>
    <name evidence="4" type="ORF">AB852_19120</name>
</gene>
<dbReference type="GO" id="GO:0031412">
    <property type="term" value="P:gas vesicle organization"/>
    <property type="evidence" value="ECO:0007669"/>
    <property type="project" value="InterPro"/>
</dbReference>
<evidence type="ECO:0000256" key="3">
    <source>
        <dbReference type="ARBA" id="ARBA00035643"/>
    </source>
</evidence>
<evidence type="ECO:0000256" key="2">
    <source>
        <dbReference type="ARBA" id="ARBA00035108"/>
    </source>
</evidence>
<name>A0A1Q4V6W7_9ACTN</name>
<evidence type="ECO:0000313" key="5">
    <source>
        <dbReference type="Proteomes" id="UP000186455"/>
    </source>
</evidence>
<dbReference type="GO" id="GO:0031411">
    <property type="term" value="C:gas vesicle"/>
    <property type="evidence" value="ECO:0007669"/>
    <property type="project" value="UniProtKB-SubCell"/>
</dbReference>
<comment type="caution">
    <text evidence="4">The sequence shown here is derived from an EMBL/GenBank/DDBJ whole genome shotgun (WGS) entry which is preliminary data.</text>
</comment>
<dbReference type="EMBL" id="LFBV01000004">
    <property type="protein sequence ID" value="OKH93565.1"/>
    <property type="molecule type" value="Genomic_DNA"/>
</dbReference>
<organism evidence="4 5">
    <name type="scientific">Streptomyces uncialis</name>
    <dbReference type="NCBI Taxonomy" id="1048205"/>
    <lineage>
        <taxon>Bacteria</taxon>
        <taxon>Bacillati</taxon>
        <taxon>Actinomycetota</taxon>
        <taxon>Actinomycetes</taxon>
        <taxon>Kitasatosporales</taxon>
        <taxon>Streptomycetaceae</taxon>
        <taxon>Streptomyces</taxon>
    </lineage>
</organism>
<dbReference type="RefSeq" id="WP_073790025.1">
    <property type="nucleotide sequence ID" value="NZ_LFBV01000004.1"/>
</dbReference>
<dbReference type="InterPro" id="IPR009430">
    <property type="entry name" value="GvpL/GvpF"/>
</dbReference>
<sequence length="239" mass="25833">MSTYVYGVTRAAQPLPSGLEGIGKPALPVRTVLSGALCALVSDAPEELKPRRRDLLAHQRVVTGAAADGPVLPFRFGGVSPDDDTVAAVLDEHQAHYLRRLELLEGKDEFNVKVDHDEETVLRVVLESDPELRARHLANRAAGGGDQAEKLAFGELVARAVAQREGQDAAFVEQTLSPWAAGTRQGPPGSGRLANLSFLVERERREEFLAAVHRLSEEHAHLLVQVAGPLPAYSFTEEG</sequence>
<comment type="similarity">
    <text evidence="3">Belongs to the gas vesicle GvpF/GvpL family.</text>
</comment>
<dbReference type="AlphaFoldDB" id="A0A1Q4V6W7"/>
<dbReference type="STRING" id="1048205.AB852_19120"/>
<proteinExistence type="inferred from homology"/>
<comment type="subcellular location">
    <subcellularLocation>
        <location evidence="2">Gas vesicle</location>
    </subcellularLocation>
</comment>
<dbReference type="PANTHER" id="PTHR36852:SF1">
    <property type="entry name" value="PROTEIN GVPL 2"/>
    <property type="match status" value="1"/>
</dbReference>
<keyword evidence="1" id="KW-0304">Gas vesicle</keyword>
<evidence type="ECO:0000256" key="1">
    <source>
        <dbReference type="ARBA" id="ARBA00022987"/>
    </source>
</evidence>
<dbReference type="Proteomes" id="UP000186455">
    <property type="component" value="Unassembled WGS sequence"/>
</dbReference>
<evidence type="ECO:0000313" key="4">
    <source>
        <dbReference type="EMBL" id="OKH93565.1"/>
    </source>
</evidence>
<keyword evidence="5" id="KW-1185">Reference proteome</keyword>
<accession>A0A1Q4V6W7</accession>
<reference evidence="4 5" key="1">
    <citation type="submission" date="2015-06" db="EMBL/GenBank/DDBJ databases">
        <title>Cloning and characterization of the uncialamcin biosynthetic gene cluster.</title>
        <authorList>
            <person name="Yan X."/>
            <person name="Huang T."/>
            <person name="Ge H."/>
            <person name="Shen B."/>
        </authorList>
    </citation>
    <scope>NUCLEOTIDE SEQUENCE [LARGE SCALE GENOMIC DNA]</scope>
    <source>
        <strain evidence="4 5">DCA2648</strain>
    </source>
</reference>
<protein>
    <submittedName>
        <fullName evidence="4">Gas vesicle protein</fullName>
    </submittedName>
</protein>
<dbReference type="PANTHER" id="PTHR36852">
    <property type="entry name" value="PROTEIN GVPL 2"/>
    <property type="match status" value="1"/>
</dbReference>
<dbReference type="Pfam" id="PF06386">
    <property type="entry name" value="GvpL_GvpF"/>
    <property type="match status" value="1"/>
</dbReference>